<evidence type="ECO:0000313" key="3">
    <source>
        <dbReference type="Proteomes" id="UP000076563"/>
    </source>
</evidence>
<dbReference type="Pfam" id="PF10067">
    <property type="entry name" value="DUF2306"/>
    <property type="match status" value="1"/>
</dbReference>
<dbReference type="Proteomes" id="UP000076563">
    <property type="component" value="Unassembled WGS sequence"/>
</dbReference>
<dbReference type="RefSeq" id="WP_063187584.1">
    <property type="nucleotide sequence ID" value="NZ_CP121215.1"/>
</dbReference>
<feature type="transmembrane region" description="Helical" evidence="1">
    <location>
        <begin position="86"/>
        <end position="108"/>
    </location>
</feature>
<proteinExistence type="predicted"/>
<keyword evidence="3" id="KW-1185">Reference proteome</keyword>
<evidence type="ECO:0000256" key="1">
    <source>
        <dbReference type="SAM" id="Phobius"/>
    </source>
</evidence>
<gene>
    <name evidence="2" type="ORF">AV654_33525</name>
</gene>
<keyword evidence="1" id="KW-0472">Membrane</keyword>
<name>A0A163TTM5_9BACL</name>
<evidence type="ECO:0008006" key="4">
    <source>
        <dbReference type="Google" id="ProtNLM"/>
    </source>
</evidence>
<protein>
    <recommendedName>
        <fullName evidence="4">DUF2306 domain-containing protein</fullName>
    </recommendedName>
</protein>
<feature type="transmembrane region" description="Helical" evidence="1">
    <location>
        <begin position="182"/>
        <end position="201"/>
    </location>
</feature>
<evidence type="ECO:0000313" key="2">
    <source>
        <dbReference type="EMBL" id="KZE72341.1"/>
    </source>
</evidence>
<comment type="caution">
    <text evidence="2">The sequence shown here is derived from an EMBL/GenBank/DDBJ whole genome shotgun (WGS) entry which is preliminary data.</text>
</comment>
<feature type="transmembrane region" description="Helical" evidence="1">
    <location>
        <begin position="155"/>
        <end position="176"/>
    </location>
</feature>
<dbReference type="InterPro" id="IPR018750">
    <property type="entry name" value="DUF2306_membrane"/>
</dbReference>
<sequence length="220" mass="25093">MGKSSVRTLVIVLALAIGAYAVFQYGLNSPLTADFIKKKLRSPDFHLEPWIYILYIHIVTAVLALVIGPFQLFLKPAGIKRRRRHLLLGYAYVLSITISGLVNLFLAWHATGGWVSGLGFFLLDVLWMAATFMAVHKISINDVQAHKEWMLRSYALTFAAVTLRLWLPLLIVLNHGKFVPSYQIVAWLCWIPNLIFIEALIRRRWKRGARQLNGTSRPLR</sequence>
<dbReference type="eggNOG" id="COG5395">
    <property type="taxonomic scope" value="Bacteria"/>
</dbReference>
<reference evidence="3" key="1">
    <citation type="submission" date="2016-01" db="EMBL/GenBank/DDBJ databases">
        <title>Draft genome of Chromobacterium sp. F49.</title>
        <authorList>
            <person name="Hong K.W."/>
        </authorList>
    </citation>
    <scope>NUCLEOTIDE SEQUENCE [LARGE SCALE GENOMIC DNA]</scope>
    <source>
        <strain evidence="3">M63</strain>
    </source>
</reference>
<feature type="transmembrane region" description="Helical" evidence="1">
    <location>
        <begin position="50"/>
        <end position="74"/>
    </location>
</feature>
<dbReference type="EMBL" id="LQRA01000103">
    <property type="protein sequence ID" value="KZE72341.1"/>
    <property type="molecule type" value="Genomic_DNA"/>
</dbReference>
<dbReference type="OrthoDB" id="195502at2"/>
<organism evidence="2 3">
    <name type="scientific">Paenibacillus elgii</name>
    <dbReference type="NCBI Taxonomy" id="189691"/>
    <lineage>
        <taxon>Bacteria</taxon>
        <taxon>Bacillati</taxon>
        <taxon>Bacillota</taxon>
        <taxon>Bacilli</taxon>
        <taxon>Bacillales</taxon>
        <taxon>Paenibacillaceae</taxon>
        <taxon>Paenibacillus</taxon>
    </lineage>
</organism>
<feature type="transmembrane region" description="Helical" evidence="1">
    <location>
        <begin position="114"/>
        <end position="135"/>
    </location>
</feature>
<keyword evidence="1" id="KW-1133">Transmembrane helix</keyword>
<dbReference type="STRING" id="1007103.GCA_000213315_01259"/>
<dbReference type="AlphaFoldDB" id="A0A163TTM5"/>
<accession>A0A163TTM5</accession>
<keyword evidence="1" id="KW-0812">Transmembrane</keyword>